<dbReference type="SUPFAM" id="SSF46785">
    <property type="entry name" value="Winged helix' DNA-binding domain"/>
    <property type="match status" value="1"/>
</dbReference>
<keyword evidence="2" id="KW-0129">CBS domain</keyword>
<comment type="caution">
    <text evidence="4">The sequence shown here is derived from an EMBL/GenBank/DDBJ whole genome shotgun (WGS) entry which is preliminary data.</text>
</comment>
<feature type="domain" description="CBS" evidence="3">
    <location>
        <begin position="143"/>
        <end position="204"/>
    </location>
</feature>
<dbReference type="InterPro" id="IPR036390">
    <property type="entry name" value="WH_DNA-bd_sf"/>
</dbReference>
<evidence type="ECO:0000313" key="5">
    <source>
        <dbReference type="Proteomes" id="UP000287101"/>
    </source>
</evidence>
<evidence type="ECO:0000256" key="2">
    <source>
        <dbReference type="PROSITE-ProRule" id="PRU00703"/>
    </source>
</evidence>
<dbReference type="PANTHER" id="PTHR48108:SF32">
    <property type="entry name" value="TRANSCRIPTIONAL REPRESSOR CCPN"/>
    <property type="match status" value="1"/>
</dbReference>
<proteinExistence type="predicted"/>
<gene>
    <name evidence="4" type="ORF">CBF31_07430</name>
</gene>
<dbReference type="InterPro" id="IPR000644">
    <property type="entry name" value="CBS_dom"/>
</dbReference>
<dbReference type="InterPro" id="IPR036388">
    <property type="entry name" value="WH-like_DNA-bd_sf"/>
</dbReference>
<dbReference type="SUPFAM" id="SSF54631">
    <property type="entry name" value="CBS-domain pair"/>
    <property type="match status" value="1"/>
</dbReference>
<dbReference type="InterPro" id="IPR016842">
    <property type="entry name" value="UCP026546_HTH-CBS"/>
</dbReference>
<dbReference type="RefSeq" id="WP_126831743.1">
    <property type="nucleotide sequence ID" value="NZ_CBCRYB010000001.1"/>
</dbReference>
<accession>A0A430A902</accession>
<dbReference type="Gene3D" id="1.10.10.10">
    <property type="entry name" value="Winged helix-like DNA-binding domain superfamily/Winged helix DNA-binding domain"/>
    <property type="match status" value="1"/>
</dbReference>
<dbReference type="SMART" id="SM00116">
    <property type="entry name" value="CBS"/>
    <property type="match status" value="2"/>
</dbReference>
<dbReference type="EMBL" id="NGJY01000002">
    <property type="protein sequence ID" value="RSU03534.1"/>
    <property type="molecule type" value="Genomic_DNA"/>
</dbReference>
<dbReference type="OrthoDB" id="9793615at2"/>
<evidence type="ECO:0000313" key="4">
    <source>
        <dbReference type="EMBL" id="RSU03534.1"/>
    </source>
</evidence>
<feature type="domain" description="CBS" evidence="3">
    <location>
        <begin position="80"/>
        <end position="136"/>
    </location>
</feature>
<sequence>MKLTERQQTIIKIVKDNQPITGDRIAKQLGLTKPTLRSDLSVLTMTGMLDAKPKVGYYLADSPVDPLLFEEVYQKTIAEVMTPAVCIPQATTVGDAITSLFMYDVGTLYVTENDELVGVISRKDLLRTMVSSGDQTLPVAIAMTRVPKVVAVTADQTILETADLLMRSQVDSLPVVAADNNYKVIGKITKTIIVKHFVDEGHRSKGLR</sequence>
<dbReference type="Proteomes" id="UP000287101">
    <property type="component" value="Unassembled WGS sequence"/>
</dbReference>
<dbReference type="InterPro" id="IPR046342">
    <property type="entry name" value="CBS_dom_sf"/>
</dbReference>
<dbReference type="Gene3D" id="3.10.580.10">
    <property type="entry name" value="CBS-domain"/>
    <property type="match status" value="1"/>
</dbReference>
<protein>
    <submittedName>
        <fullName evidence="4">Transcriptional repressor CcpN</fullName>
    </submittedName>
</protein>
<dbReference type="InterPro" id="IPR051462">
    <property type="entry name" value="CBS_domain-containing"/>
</dbReference>
<evidence type="ECO:0000259" key="3">
    <source>
        <dbReference type="PROSITE" id="PS51371"/>
    </source>
</evidence>
<dbReference type="PROSITE" id="PS51371">
    <property type="entry name" value="CBS"/>
    <property type="match status" value="2"/>
</dbReference>
<dbReference type="PIRSF" id="PIRSF026546">
    <property type="entry name" value="UCP026546_CBS_YqzB"/>
    <property type="match status" value="1"/>
</dbReference>
<organism evidence="4 5">
    <name type="scientific">Vagococcus fessus</name>
    <dbReference type="NCBI Taxonomy" id="120370"/>
    <lineage>
        <taxon>Bacteria</taxon>
        <taxon>Bacillati</taxon>
        <taxon>Bacillota</taxon>
        <taxon>Bacilli</taxon>
        <taxon>Lactobacillales</taxon>
        <taxon>Enterococcaceae</taxon>
        <taxon>Vagococcus</taxon>
    </lineage>
</organism>
<keyword evidence="1" id="KW-0677">Repeat</keyword>
<evidence type="ECO:0000256" key="1">
    <source>
        <dbReference type="ARBA" id="ARBA00022737"/>
    </source>
</evidence>
<dbReference type="AlphaFoldDB" id="A0A430A902"/>
<dbReference type="Pfam" id="PF08279">
    <property type="entry name" value="HTH_11"/>
    <property type="match status" value="1"/>
</dbReference>
<dbReference type="Pfam" id="PF00571">
    <property type="entry name" value="CBS"/>
    <property type="match status" value="2"/>
</dbReference>
<dbReference type="InterPro" id="IPR013196">
    <property type="entry name" value="HTH_11"/>
</dbReference>
<name>A0A430A902_9ENTE</name>
<dbReference type="PANTHER" id="PTHR48108">
    <property type="entry name" value="CBS DOMAIN-CONTAINING PROTEIN CBSX2, CHLOROPLASTIC"/>
    <property type="match status" value="1"/>
</dbReference>
<keyword evidence="5" id="KW-1185">Reference proteome</keyword>
<reference evidence="4 5" key="1">
    <citation type="submission" date="2017-05" db="EMBL/GenBank/DDBJ databases">
        <title>Vagococcus spp. assemblies.</title>
        <authorList>
            <person name="Gulvik C.A."/>
        </authorList>
    </citation>
    <scope>NUCLEOTIDE SEQUENCE [LARGE SCALE GENOMIC DNA]</scope>
    <source>
        <strain evidence="4 5">CCUG 41755</strain>
    </source>
</reference>